<proteinExistence type="predicted"/>
<evidence type="ECO:0000259" key="4">
    <source>
        <dbReference type="PROSITE" id="PS51782"/>
    </source>
</evidence>
<dbReference type="SUPFAM" id="SSF54106">
    <property type="entry name" value="LysM domain"/>
    <property type="match status" value="2"/>
</dbReference>
<reference evidence="5" key="1">
    <citation type="submission" date="2022-08" db="EMBL/GenBank/DDBJ databases">
        <authorList>
            <consortium name="DOE Joint Genome Institute"/>
            <person name="Min B."/>
            <person name="Riley R."/>
            <person name="Sierra-Patev S."/>
            <person name="Naranjo-Ortiz M."/>
            <person name="Looney B."/>
            <person name="Konkel Z."/>
            <person name="Slot J.C."/>
            <person name="Sakamoto Y."/>
            <person name="Steenwyk J.L."/>
            <person name="Rokas A."/>
            <person name="Carro J."/>
            <person name="Camarero S."/>
            <person name="Ferreira P."/>
            <person name="Molpeceres G."/>
            <person name="Ruiz-Duenas F.J."/>
            <person name="Serrano A."/>
            <person name="Henrissat B."/>
            <person name="Drula E."/>
            <person name="Hughes K.W."/>
            <person name="Mata J.L."/>
            <person name="Ishikawa N.K."/>
            <person name="Vargas-Isla R."/>
            <person name="Ushijima S."/>
            <person name="Smith C.A."/>
            <person name="Ahrendt S."/>
            <person name="Andreopoulos W."/>
            <person name="He G."/>
            <person name="Labutti K."/>
            <person name="Lipzen A."/>
            <person name="Ng V."/>
            <person name="Sandor L."/>
            <person name="Barry K."/>
            <person name="Martinez A.T."/>
            <person name="Xiao Y."/>
            <person name="Gibbons J.G."/>
            <person name="Terashima K."/>
            <person name="Hibbett D.S."/>
            <person name="Grigoriev I.V."/>
        </authorList>
    </citation>
    <scope>NUCLEOTIDE SEQUENCE</scope>
    <source>
        <strain evidence="5">TFB10827</strain>
    </source>
</reference>
<feature type="signal peptide" evidence="3">
    <location>
        <begin position="1"/>
        <end position="22"/>
    </location>
</feature>
<dbReference type="Gene3D" id="3.10.350.10">
    <property type="entry name" value="LysM domain"/>
    <property type="match status" value="2"/>
</dbReference>
<dbReference type="PANTHER" id="PTHR34997">
    <property type="entry name" value="AM15"/>
    <property type="match status" value="1"/>
</dbReference>
<evidence type="ECO:0000256" key="3">
    <source>
        <dbReference type="SAM" id="SignalP"/>
    </source>
</evidence>
<dbReference type="PROSITE" id="PS51782">
    <property type="entry name" value="LYSM"/>
    <property type="match status" value="2"/>
</dbReference>
<keyword evidence="1" id="KW-0147">Chitin-binding</keyword>
<dbReference type="InterPro" id="IPR018392">
    <property type="entry name" value="LysM"/>
</dbReference>
<name>A0ABQ8Q6H8_9AGAR</name>
<evidence type="ECO:0000313" key="5">
    <source>
        <dbReference type="EMBL" id="KAJ3994133.1"/>
    </source>
</evidence>
<feature type="domain" description="LysM" evidence="4">
    <location>
        <begin position="81"/>
        <end position="125"/>
    </location>
</feature>
<protein>
    <recommendedName>
        <fullName evidence="4">LysM domain-containing protein</fullName>
    </recommendedName>
</protein>
<evidence type="ECO:0000256" key="2">
    <source>
        <dbReference type="ARBA" id="ARBA00023026"/>
    </source>
</evidence>
<keyword evidence="2" id="KW-0843">Virulence</keyword>
<dbReference type="Pfam" id="PF01476">
    <property type="entry name" value="LysM"/>
    <property type="match status" value="2"/>
</dbReference>
<keyword evidence="6" id="KW-1185">Reference proteome</keyword>
<dbReference type="SMART" id="SM00257">
    <property type="entry name" value="LysM"/>
    <property type="match status" value="2"/>
</dbReference>
<keyword evidence="3" id="KW-0732">Signal</keyword>
<dbReference type="EMBL" id="MU790721">
    <property type="protein sequence ID" value="KAJ3994133.1"/>
    <property type="molecule type" value="Genomic_DNA"/>
</dbReference>
<dbReference type="InterPro" id="IPR036779">
    <property type="entry name" value="LysM_dom_sf"/>
</dbReference>
<feature type="chain" id="PRO_5047245166" description="LysM domain-containing protein" evidence="3">
    <location>
        <begin position="23"/>
        <end position="125"/>
    </location>
</feature>
<sequence length="125" mass="13106">MFARFSLFAIVTALGAIGFSWAQTAECSKGNIAVEFPTGMSCQEIATAYQISLKDLESANTGVDCENLSSGGVLCIPVTCNGYKVQGGDTCTSIEDKNGITPLAFQLSNPEIDALCNNLTPGEVK</sequence>
<organism evidence="5 6">
    <name type="scientific">Lentinula boryana</name>
    <dbReference type="NCBI Taxonomy" id="40481"/>
    <lineage>
        <taxon>Eukaryota</taxon>
        <taxon>Fungi</taxon>
        <taxon>Dikarya</taxon>
        <taxon>Basidiomycota</taxon>
        <taxon>Agaricomycotina</taxon>
        <taxon>Agaricomycetes</taxon>
        <taxon>Agaricomycetidae</taxon>
        <taxon>Agaricales</taxon>
        <taxon>Marasmiineae</taxon>
        <taxon>Omphalotaceae</taxon>
        <taxon>Lentinula</taxon>
    </lineage>
</organism>
<dbReference type="Proteomes" id="UP001163828">
    <property type="component" value="Unassembled WGS sequence"/>
</dbReference>
<evidence type="ECO:0000313" key="6">
    <source>
        <dbReference type="Proteomes" id="UP001163828"/>
    </source>
</evidence>
<dbReference type="InterPro" id="IPR052210">
    <property type="entry name" value="LysM1-like"/>
</dbReference>
<gene>
    <name evidence="5" type="ORF">F5050DRAFT_1713933</name>
</gene>
<evidence type="ECO:0000256" key="1">
    <source>
        <dbReference type="ARBA" id="ARBA00022669"/>
    </source>
</evidence>
<feature type="domain" description="LysM" evidence="4">
    <location>
        <begin position="32"/>
        <end position="76"/>
    </location>
</feature>
<dbReference type="CDD" id="cd00118">
    <property type="entry name" value="LysM"/>
    <property type="match status" value="1"/>
</dbReference>
<dbReference type="PANTHER" id="PTHR34997:SF1">
    <property type="entry name" value="PEPTIDOGLYCAN-BINDING LYSIN DOMAIN"/>
    <property type="match status" value="1"/>
</dbReference>
<comment type="caution">
    <text evidence="5">The sequence shown here is derived from an EMBL/GenBank/DDBJ whole genome shotgun (WGS) entry which is preliminary data.</text>
</comment>
<accession>A0ABQ8Q6H8</accession>